<dbReference type="GeneID" id="29829838"/>
<dbReference type="NCBIfam" id="TIGR02257">
    <property type="entry name" value="cobalto_cobN"/>
    <property type="match status" value="1"/>
</dbReference>
<feature type="region of interest" description="Disordered" evidence="1">
    <location>
        <begin position="1096"/>
        <end position="1115"/>
    </location>
</feature>
<dbReference type="Pfam" id="PF02514">
    <property type="entry name" value="CobN-Mg_chel"/>
    <property type="match status" value="1"/>
</dbReference>
<dbReference type="CDD" id="cd10150">
    <property type="entry name" value="CobN_like"/>
    <property type="match status" value="1"/>
</dbReference>
<accession>A0A1D8S6N2</accession>
<protein>
    <submittedName>
        <fullName evidence="3">Cobaltochelatase subunit CobN</fullName>
    </submittedName>
</protein>
<dbReference type="KEGG" id="halh:HTSR_1848"/>
<reference evidence="3 4" key="1">
    <citation type="submission" date="2016-06" db="EMBL/GenBank/DDBJ databases">
        <title>Discovery of anaerobic lithoheterotrophic haloarchaeon capable of sulfur respiration by hydrogen and formate.</title>
        <authorList>
            <person name="Sorokin D.Y."/>
            <person name="Kublanov I.V."/>
            <person name="Roman P."/>
            <person name="Sinninghe Damste J.S."/>
            <person name="Golyshin P.N."/>
            <person name="Rojo D."/>
            <person name="Ciordia S."/>
            <person name="Mena Md.C."/>
            <person name="Ferrer M."/>
            <person name="Smedile F."/>
            <person name="Messina E."/>
            <person name="La Cono V."/>
            <person name="Yakimov M.M."/>
        </authorList>
    </citation>
    <scope>NUCLEOTIDE SEQUENCE [LARGE SCALE GENOMIC DNA]</scope>
    <source>
        <strain evidence="3 4">HTSR1</strain>
    </source>
</reference>
<feature type="domain" description="CobN/magnesium chelatase" evidence="2">
    <location>
        <begin position="110"/>
        <end position="1220"/>
    </location>
</feature>
<gene>
    <name evidence="3" type="primary">cobN</name>
    <name evidence="3" type="ORF">HTSR_1848</name>
</gene>
<dbReference type="Proteomes" id="UP000185608">
    <property type="component" value="Chromosome"/>
</dbReference>
<dbReference type="RefSeq" id="WP_070365668.1">
    <property type="nucleotide sequence ID" value="NZ_CP016070.1"/>
</dbReference>
<evidence type="ECO:0000313" key="3">
    <source>
        <dbReference type="EMBL" id="AOW81013.1"/>
    </source>
</evidence>
<name>A0A1D8S6N2_9EURY</name>
<dbReference type="EMBL" id="CP016070">
    <property type="protein sequence ID" value="AOW81013.1"/>
    <property type="molecule type" value="Genomic_DNA"/>
</dbReference>
<dbReference type="InterPro" id="IPR003672">
    <property type="entry name" value="CobN/Mg_chltase"/>
</dbReference>
<proteinExistence type="predicted"/>
<dbReference type="GO" id="GO:0051116">
    <property type="term" value="F:cobaltochelatase activity"/>
    <property type="evidence" value="ECO:0007669"/>
    <property type="project" value="InterPro"/>
</dbReference>
<dbReference type="AlphaFoldDB" id="A0A1D8S6N2"/>
<dbReference type="STRING" id="1873524.HSR6_1917"/>
<dbReference type="PANTHER" id="PTHR44119:SF7">
    <property type="entry name" value="MAGNESIUM CHELATASE SUBUNIT"/>
    <property type="match status" value="1"/>
</dbReference>
<dbReference type="PATRIC" id="fig|1855411.3.peg.1857"/>
<dbReference type="PANTHER" id="PTHR44119">
    <property type="entry name" value="MAGNESIUM-CHELATASE SUBUNIT CHLH, CHLOROPLASTIC"/>
    <property type="match status" value="1"/>
</dbReference>
<evidence type="ECO:0000313" key="4">
    <source>
        <dbReference type="Proteomes" id="UP000185608"/>
    </source>
</evidence>
<evidence type="ECO:0000256" key="1">
    <source>
        <dbReference type="SAM" id="MobiDB-lite"/>
    </source>
</evidence>
<dbReference type="InterPro" id="IPR011953">
    <property type="entry name" value="Cobalto_CobN"/>
</dbReference>
<evidence type="ECO:0000259" key="2">
    <source>
        <dbReference type="Pfam" id="PF02514"/>
    </source>
</evidence>
<organism evidence="3 4">
    <name type="scientific">Halodesulfurarchaeum formicicum</name>
    <dbReference type="NCBI Taxonomy" id="1873524"/>
    <lineage>
        <taxon>Archaea</taxon>
        <taxon>Methanobacteriati</taxon>
        <taxon>Methanobacteriota</taxon>
        <taxon>Stenosarchaea group</taxon>
        <taxon>Halobacteria</taxon>
        <taxon>Halobacteriales</taxon>
        <taxon>Halobacteriaceae</taxon>
        <taxon>Halodesulfurarchaeum</taxon>
    </lineage>
</organism>
<sequence>MCSIGLYTATDQPVTAIRAAADRLSGVDLLVRSGAALDGPEAVSEFVDRLARCDVAVFWLHGSESRLPDFESVRERLVERGVPVVVARSGTATGDTDSTVEPGVQSTVRAYLDRGGVLNMENLIRYLADEFDAADWPHDEPVDLPSTGVYHPDHPGATVEDLRETFDPDRPTVGIWFYESHWTFENTRYVDSLVRALQSEGVNAFPVFTNPTGERDARWVAEHWFSDESGAVVDAVLTTFMYSLTMDERGRSASEPADPTTGFLAAMDVPVVQAMVSMRSRAAYRADDAGLPPFELALSVALPELDGVVVSHPISGKERAAGTWDGAADGTAPLLHQPLEDRVGHAARLVSNWARLGRKPPSDKQVAVVLHNYPPSDDGIGTAFGLDTPASLDRLLDQLADRGYRITDRPAAGQQIVEQLVEQLTLDARWTDPEQPENGLTQIEPSTYREWFTDLDSALEAAIREEWGPPPTAPIDIPGVDLGSVVVTVQPPRGFEADPEKVYHDSALQPPHEYVAAYGWLREQFDADAVVHLGTHGSLEWLPGKTVGLDGASAPDGLLDGLPNVYPYIVNNPGEGTQATRRSYATIVDHLTPPMDTAGVHDDLADLETMVREYRDRSRDGANDADLSGLATRIREQAQAQDLGPDLGIDDLQRVETDRLVRELHAYLTDVKTSQIRMGLHTLGEPPAGERLVAYLVALTRFANPGAPSLRESVAGAMGIDAERMIEEPETYDPALDCFYADAAEAVTERSLELVEALAERDFEVTRGEIEALSEDLPVLGEKRDPEAVADLQAVLWYIADELVPRIEAAEDELANTAAALAGQYVPPGGSGAPTRGNADLLPTGRNFYTLDPRRVPSKAAWQVGQSVADGVLDRHLNEEGAYPEEVGVVAWGTPTVRTRGETIAQILALLGVEPVWTDAGRVESVEPVPLDDLGRPRIDVTTRISGLFRDAFPSVAGLVQEAVETVASLDEPPAKNFVRKHALEAAGETAGGAGDLDLKRVFTTRPGGYGSGTNKAITTGEWTDESDLADVFVNWGGYAVDGDGEVEAAHDALEDRLERIEATVKLEDTAEQDEFDSSDWYAFHGGLKRAVADRSGSEPASYVGDASDPDRPQIYTNEEKLRQTMRTRVLNPDWIDSMEAHDYKGAGDLATTVEITLGWAATTDAVSDTLWEQVADAYAFDEDRQEWFMDENPWALEHVTETLLEAIDRDLWAADQETIDRLRDLQLSVDGELEADPEVAR</sequence>
<dbReference type="GO" id="GO:0009236">
    <property type="term" value="P:cobalamin biosynthetic process"/>
    <property type="evidence" value="ECO:0007669"/>
    <property type="project" value="InterPro"/>
</dbReference>